<evidence type="ECO:0000256" key="5">
    <source>
        <dbReference type="ARBA" id="ARBA00022617"/>
    </source>
</evidence>
<protein>
    <recommendedName>
        <fullName evidence="12">Nucleotide exchange factor Fes1 domain-containing protein</fullName>
    </recommendedName>
</protein>
<evidence type="ECO:0000256" key="7">
    <source>
        <dbReference type="ARBA" id="ARBA00023002"/>
    </source>
</evidence>
<evidence type="ECO:0000256" key="11">
    <source>
        <dbReference type="SAM" id="MobiDB-lite"/>
    </source>
</evidence>
<keyword evidence="8 10" id="KW-0408">Iron</keyword>
<evidence type="ECO:0000256" key="3">
    <source>
        <dbReference type="ARBA" id="ARBA00010617"/>
    </source>
</evidence>
<comment type="caution">
    <text evidence="13">The sequence shown here is derived from an EMBL/GenBank/DDBJ whole genome shotgun (WGS) entry which is preliminary data.</text>
</comment>
<dbReference type="GO" id="GO:0004497">
    <property type="term" value="F:monooxygenase activity"/>
    <property type="evidence" value="ECO:0007669"/>
    <property type="project" value="UniProtKB-KW"/>
</dbReference>
<keyword evidence="5 10" id="KW-0349">Heme</keyword>
<dbReference type="Pfam" id="PF00067">
    <property type="entry name" value="p450"/>
    <property type="match status" value="1"/>
</dbReference>
<dbReference type="GO" id="GO:0005506">
    <property type="term" value="F:iron ion binding"/>
    <property type="evidence" value="ECO:0007669"/>
    <property type="project" value="InterPro"/>
</dbReference>
<comment type="similarity">
    <text evidence="3">Belongs to the cytochrome P450 family.</text>
</comment>
<evidence type="ECO:0000256" key="10">
    <source>
        <dbReference type="PIRSR" id="PIRSR602401-1"/>
    </source>
</evidence>
<dbReference type="InterPro" id="IPR016024">
    <property type="entry name" value="ARM-type_fold"/>
</dbReference>
<dbReference type="Gene3D" id="1.25.10.10">
    <property type="entry name" value="Leucine-rich Repeat Variant"/>
    <property type="match status" value="1"/>
</dbReference>
<dbReference type="Gene3D" id="1.10.630.10">
    <property type="entry name" value="Cytochrome P450"/>
    <property type="match status" value="1"/>
</dbReference>
<keyword evidence="14" id="KW-1185">Reference proteome</keyword>
<dbReference type="PANTHER" id="PTHR24305:SF166">
    <property type="entry name" value="CYTOCHROME P450 12A4, MITOCHONDRIAL-RELATED"/>
    <property type="match status" value="1"/>
</dbReference>
<evidence type="ECO:0000256" key="2">
    <source>
        <dbReference type="ARBA" id="ARBA00005179"/>
    </source>
</evidence>
<dbReference type="InterPro" id="IPR011989">
    <property type="entry name" value="ARM-like"/>
</dbReference>
<evidence type="ECO:0000259" key="12">
    <source>
        <dbReference type="Pfam" id="PF08609"/>
    </source>
</evidence>
<dbReference type="AlphaFoldDB" id="A0A4S4KIA7"/>
<comment type="pathway">
    <text evidence="2">Secondary metabolite biosynthesis.</text>
</comment>
<keyword evidence="9" id="KW-0503">Monooxygenase</keyword>
<dbReference type="EMBL" id="SGPJ01000143">
    <property type="protein sequence ID" value="THG97913.1"/>
    <property type="molecule type" value="Genomic_DNA"/>
</dbReference>
<evidence type="ECO:0000256" key="1">
    <source>
        <dbReference type="ARBA" id="ARBA00001971"/>
    </source>
</evidence>
<reference evidence="13 14" key="1">
    <citation type="submission" date="2019-02" db="EMBL/GenBank/DDBJ databases">
        <title>Genome sequencing of the rare red list fungi Phlebia centrifuga.</title>
        <authorList>
            <person name="Buettner E."/>
            <person name="Kellner H."/>
        </authorList>
    </citation>
    <scope>NUCLEOTIDE SEQUENCE [LARGE SCALE GENOMIC DNA]</scope>
    <source>
        <strain evidence="13 14">DSM 108282</strain>
    </source>
</reference>
<dbReference type="GO" id="GO:0020037">
    <property type="term" value="F:heme binding"/>
    <property type="evidence" value="ECO:0007669"/>
    <property type="project" value="InterPro"/>
</dbReference>
<feature type="region of interest" description="Disordered" evidence="11">
    <location>
        <begin position="206"/>
        <end position="263"/>
    </location>
</feature>
<dbReference type="Pfam" id="PF08609">
    <property type="entry name" value="Fes1"/>
    <property type="match status" value="1"/>
</dbReference>
<gene>
    <name evidence="13" type="ORF">EW026_g4182</name>
</gene>
<evidence type="ECO:0000256" key="8">
    <source>
        <dbReference type="ARBA" id="ARBA00023004"/>
    </source>
</evidence>
<evidence type="ECO:0000313" key="13">
    <source>
        <dbReference type="EMBL" id="THG97913.1"/>
    </source>
</evidence>
<comment type="cofactor">
    <cofactor evidence="1 10">
        <name>heme</name>
        <dbReference type="ChEBI" id="CHEBI:30413"/>
    </cofactor>
</comment>
<dbReference type="InterPro" id="IPR036396">
    <property type="entry name" value="Cyt_P450_sf"/>
</dbReference>
<dbReference type="SUPFAM" id="SSF48264">
    <property type="entry name" value="Cytochrome P450"/>
    <property type="match status" value="1"/>
</dbReference>
<keyword evidence="6 10" id="KW-0479">Metal-binding</keyword>
<feature type="compositionally biased region" description="Polar residues" evidence="11">
    <location>
        <begin position="251"/>
        <end position="263"/>
    </location>
</feature>
<sequence>MQSLLRWGIENSNDGGTTQGPQEPHRKLDPEVIDMILGKPDSELMKEALAIAVDEKCEEEERLQALDNFEMLVEHIDNANDLVKMKMWEPLQGLLTSSSSSDEIKRQTLWIIGTALQNNPAAQISYLALSPVEDLVAFLSPSVRSAKTRSKAVYALSGLLKHCAPAVQQFGDADGWNKLKAALEDSDIAVRRKSAFLLNSLLIPTTEPVPRPVPNPPAPSGSPSGDTSVTLHPSAPHPTQEPEASGPVHPNSHSSMLSDPSSVSTSGLAARALEKQGLLQALINALVSPVPYGPDGESDEDAEFEEKILKFSVLQTYIMACRGSLSAEQKKALSTYIGQQSDSPVFSQGHMRGLVPIFYEVVHRLRKGITAEVRHGPKEVDVLKWMGRTALELIGKAGLGYSFDPLVEETNNAYGRALKQLLPAQFSLDAARMVIPYVEKLGSSNFRRHIAEIFPDRAIQHLRQIVDIMDVNSKAIFYEKKTALEKGDAAVSQQVDEGKDLLSLLLRANINVAEEDRLPEAELVAQLSSLVFAATDTTSNALSRILHLLALNQDVQQKLRAEISEARNGEDLTFDQLMNLPFLDAVCRESLRLFAPVTFVSRETRQDTVMPLSEPIHGKDGNLVHQIVVPKDTTIIVGIRGCNHSKAIWGEDVLEWKPERWLSSLPESVSNAKVPGVYANLMTFLGGGRSCIGFKFSQLEMKVALSVLLDSFKFSLSNKDIVWNLAGVSYPTVGAVSDEPSLPLKVEAIAGKMNEA</sequence>
<dbReference type="InterPro" id="IPR050121">
    <property type="entry name" value="Cytochrome_P450_monoxygenase"/>
</dbReference>
<dbReference type="PANTHER" id="PTHR24305">
    <property type="entry name" value="CYTOCHROME P450"/>
    <property type="match status" value="1"/>
</dbReference>
<feature type="compositionally biased region" description="Polar residues" evidence="11">
    <location>
        <begin position="10"/>
        <end position="21"/>
    </location>
</feature>
<feature type="compositionally biased region" description="Pro residues" evidence="11">
    <location>
        <begin position="207"/>
        <end position="220"/>
    </location>
</feature>
<name>A0A4S4KIA7_9APHY</name>
<evidence type="ECO:0000256" key="6">
    <source>
        <dbReference type="ARBA" id="ARBA00022723"/>
    </source>
</evidence>
<evidence type="ECO:0000256" key="4">
    <source>
        <dbReference type="ARBA" id="ARBA00011045"/>
    </source>
</evidence>
<proteinExistence type="inferred from homology"/>
<dbReference type="PRINTS" id="PR00463">
    <property type="entry name" value="EP450I"/>
</dbReference>
<dbReference type="PRINTS" id="PR00385">
    <property type="entry name" value="P450"/>
</dbReference>
<dbReference type="InterPro" id="IPR002401">
    <property type="entry name" value="Cyt_P450_E_grp-I"/>
</dbReference>
<dbReference type="SUPFAM" id="SSF48371">
    <property type="entry name" value="ARM repeat"/>
    <property type="match status" value="1"/>
</dbReference>
<evidence type="ECO:0000256" key="9">
    <source>
        <dbReference type="ARBA" id="ARBA00023033"/>
    </source>
</evidence>
<evidence type="ECO:0000313" key="14">
    <source>
        <dbReference type="Proteomes" id="UP000309038"/>
    </source>
</evidence>
<keyword evidence="7" id="KW-0560">Oxidoreductase</keyword>
<dbReference type="InterPro" id="IPR013918">
    <property type="entry name" value="Nucleotide_exch_fac_Fes1"/>
</dbReference>
<organism evidence="13 14">
    <name type="scientific">Hermanssonia centrifuga</name>
    <dbReference type="NCBI Taxonomy" id="98765"/>
    <lineage>
        <taxon>Eukaryota</taxon>
        <taxon>Fungi</taxon>
        <taxon>Dikarya</taxon>
        <taxon>Basidiomycota</taxon>
        <taxon>Agaricomycotina</taxon>
        <taxon>Agaricomycetes</taxon>
        <taxon>Polyporales</taxon>
        <taxon>Meruliaceae</taxon>
        <taxon>Hermanssonia</taxon>
    </lineage>
</organism>
<dbReference type="Proteomes" id="UP000309038">
    <property type="component" value="Unassembled WGS sequence"/>
</dbReference>
<feature type="domain" description="Nucleotide exchange factor Fes1" evidence="12">
    <location>
        <begin position="1"/>
        <end position="82"/>
    </location>
</feature>
<feature type="binding site" description="axial binding residue" evidence="10">
    <location>
        <position position="691"/>
    </location>
    <ligand>
        <name>heme</name>
        <dbReference type="ChEBI" id="CHEBI:30413"/>
    </ligand>
    <ligandPart>
        <name>Fe</name>
        <dbReference type="ChEBI" id="CHEBI:18248"/>
    </ligandPart>
</feature>
<comment type="similarity">
    <text evidence="4">Belongs to the FES1 family.</text>
</comment>
<dbReference type="InterPro" id="IPR001128">
    <property type="entry name" value="Cyt_P450"/>
</dbReference>
<feature type="region of interest" description="Disordered" evidence="11">
    <location>
        <begin position="7"/>
        <end position="27"/>
    </location>
</feature>
<dbReference type="GO" id="GO:0016705">
    <property type="term" value="F:oxidoreductase activity, acting on paired donors, with incorporation or reduction of molecular oxygen"/>
    <property type="evidence" value="ECO:0007669"/>
    <property type="project" value="InterPro"/>
</dbReference>
<accession>A0A4S4KIA7</accession>